<reference evidence="2 3" key="1">
    <citation type="submission" date="2020-04" db="EMBL/GenBank/DDBJ databases">
        <title>Ferrimonas sp. S7 isolated from sea water.</title>
        <authorList>
            <person name="Bae S.S."/>
            <person name="Baek K."/>
        </authorList>
    </citation>
    <scope>NUCLEOTIDE SEQUENCE [LARGE SCALE GENOMIC DNA]</scope>
    <source>
        <strain evidence="2 3">S7</strain>
    </source>
</reference>
<feature type="compositionally biased region" description="Low complexity" evidence="1">
    <location>
        <begin position="1"/>
        <end position="16"/>
    </location>
</feature>
<accession>A0A6H1UCT7</accession>
<dbReference type="KEGG" id="fes:HER31_05720"/>
<gene>
    <name evidence="2" type="ORF">HER31_05720</name>
</gene>
<dbReference type="AlphaFoldDB" id="A0A6H1UCT7"/>
<feature type="region of interest" description="Disordered" evidence="1">
    <location>
        <begin position="1"/>
        <end position="35"/>
    </location>
</feature>
<evidence type="ECO:0000313" key="3">
    <source>
        <dbReference type="Proteomes" id="UP000501602"/>
    </source>
</evidence>
<dbReference type="EMBL" id="CP051180">
    <property type="protein sequence ID" value="QIZ76400.1"/>
    <property type="molecule type" value="Genomic_DNA"/>
</dbReference>
<evidence type="ECO:0000256" key="1">
    <source>
        <dbReference type="SAM" id="MobiDB-lite"/>
    </source>
</evidence>
<name>A0A6H1UCT7_9GAMM</name>
<dbReference type="RefSeq" id="WP_168659662.1">
    <property type="nucleotide sequence ID" value="NZ_CP051180.1"/>
</dbReference>
<dbReference type="Proteomes" id="UP000501602">
    <property type="component" value="Chromosome"/>
</dbReference>
<proteinExistence type="predicted"/>
<feature type="region of interest" description="Disordered" evidence="1">
    <location>
        <begin position="52"/>
        <end position="77"/>
    </location>
</feature>
<sequence length="119" mass="13079">MMSIQPIMPAPITIQPQPTPLPEPIVDDPKSLSDNQKTAVVAKAQVNHYQGMIESYQNGSDSDNAESSDDSNSVSMQQAVELNRQIQRAETLENHSQNFIESRYSEQTPTAPIAINIAV</sequence>
<organism evidence="2 3">
    <name type="scientific">Ferrimonas lipolytica</name>
    <dbReference type="NCBI Taxonomy" id="2724191"/>
    <lineage>
        <taxon>Bacteria</taxon>
        <taxon>Pseudomonadati</taxon>
        <taxon>Pseudomonadota</taxon>
        <taxon>Gammaproteobacteria</taxon>
        <taxon>Alteromonadales</taxon>
        <taxon>Ferrimonadaceae</taxon>
        <taxon>Ferrimonas</taxon>
    </lineage>
</organism>
<keyword evidence="3" id="KW-1185">Reference proteome</keyword>
<protein>
    <submittedName>
        <fullName evidence="2">Uncharacterized protein</fullName>
    </submittedName>
</protein>
<evidence type="ECO:0000313" key="2">
    <source>
        <dbReference type="EMBL" id="QIZ76400.1"/>
    </source>
</evidence>